<evidence type="ECO:0000256" key="1">
    <source>
        <dbReference type="SAM" id="MobiDB-lite"/>
    </source>
</evidence>
<feature type="compositionally biased region" description="Low complexity" evidence="1">
    <location>
        <begin position="103"/>
        <end position="113"/>
    </location>
</feature>
<dbReference type="Proteomes" id="UP000026961">
    <property type="component" value="Chromosome 5"/>
</dbReference>
<dbReference type="HOGENOM" id="CLU_1443143_0_0_1"/>
<proteinExistence type="predicted"/>
<reference evidence="2" key="2">
    <citation type="submission" date="2018-05" db="EMBL/GenBank/DDBJ databases">
        <title>OgluRS3 (Oryza glumaepatula Reference Sequence Version 3).</title>
        <authorList>
            <person name="Zhang J."/>
            <person name="Kudrna D."/>
            <person name="Lee S."/>
            <person name="Talag J."/>
            <person name="Welchert J."/>
            <person name="Wing R.A."/>
        </authorList>
    </citation>
    <scope>NUCLEOTIDE SEQUENCE [LARGE SCALE GENOMIC DNA]</scope>
</reference>
<feature type="compositionally biased region" description="Gly residues" evidence="1">
    <location>
        <begin position="160"/>
        <end position="169"/>
    </location>
</feature>
<accession>A0A0E0A1B3</accession>
<feature type="compositionally biased region" description="Acidic residues" evidence="1">
    <location>
        <begin position="143"/>
        <end position="152"/>
    </location>
</feature>
<protein>
    <submittedName>
        <fullName evidence="2">Uncharacterized protein</fullName>
    </submittedName>
</protein>
<dbReference type="Gramene" id="OGLUM05G23220.1">
    <property type="protein sequence ID" value="OGLUM05G23220.1"/>
    <property type="gene ID" value="OGLUM05G23220"/>
</dbReference>
<keyword evidence="3" id="KW-1185">Reference proteome</keyword>
<name>A0A0E0A1B3_9ORYZ</name>
<evidence type="ECO:0000313" key="2">
    <source>
        <dbReference type="EnsemblPlants" id="OGLUM05G23220.1"/>
    </source>
</evidence>
<evidence type="ECO:0000313" key="3">
    <source>
        <dbReference type="Proteomes" id="UP000026961"/>
    </source>
</evidence>
<dbReference type="AlphaFoldDB" id="A0A0E0A1B3"/>
<sequence>MSSYLSCNHMVRRNPRFALQKSSPANDFLLPPPIPPLHCGKAGGGSRRCRGSQGRLPPPRTGGHAHTGKLPPRTRETRWRTLRTSTLRRERATTVDREEKQRAAAGPVVVADAAGGGEAGTPPAAKNRRPCAYRRAAAKNEGEEVADAEDEHAEERVGRRGGLGGGAEGGVERKEASSRWDRGEREQG</sequence>
<feature type="compositionally biased region" description="Basic and acidic residues" evidence="1">
    <location>
        <begin position="87"/>
        <end position="102"/>
    </location>
</feature>
<dbReference type="EnsemblPlants" id="OGLUM05G23220.1">
    <property type="protein sequence ID" value="OGLUM05G23220.1"/>
    <property type="gene ID" value="OGLUM05G23220"/>
</dbReference>
<organism evidence="2">
    <name type="scientific">Oryza glumipatula</name>
    <dbReference type="NCBI Taxonomy" id="40148"/>
    <lineage>
        <taxon>Eukaryota</taxon>
        <taxon>Viridiplantae</taxon>
        <taxon>Streptophyta</taxon>
        <taxon>Embryophyta</taxon>
        <taxon>Tracheophyta</taxon>
        <taxon>Spermatophyta</taxon>
        <taxon>Magnoliopsida</taxon>
        <taxon>Liliopsida</taxon>
        <taxon>Poales</taxon>
        <taxon>Poaceae</taxon>
        <taxon>BOP clade</taxon>
        <taxon>Oryzoideae</taxon>
        <taxon>Oryzeae</taxon>
        <taxon>Oryzinae</taxon>
        <taxon>Oryza</taxon>
    </lineage>
</organism>
<reference evidence="2" key="1">
    <citation type="submission" date="2015-04" db="UniProtKB">
        <authorList>
            <consortium name="EnsemblPlants"/>
        </authorList>
    </citation>
    <scope>IDENTIFICATION</scope>
</reference>
<feature type="region of interest" description="Disordered" evidence="1">
    <location>
        <begin position="24"/>
        <end position="188"/>
    </location>
</feature>
<feature type="compositionally biased region" description="Basic and acidic residues" evidence="1">
    <location>
        <begin position="170"/>
        <end position="188"/>
    </location>
</feature>